<evidence type="ECO:0008006" key="4">
    <source>
        <dbReference type="Google" id="ProtNLM"/>
    </source>
</evidence>
<dbReference type="RefSeq" id="WP_344658331.1">
    <property type="nucleotide sequence ID" value="NZ_BAAAQM010000020.1"/>
</dbReference>
<keyword evidence="1" id="KW-0732">Signal</keyword>
<comment type="caution">
    <text evidence="2">The sequence shown here is derived from an EMBL/GenBank/DDBJ whole genome shotgun (WGS) entry which is preliminary data.</text>
</comment>
<evidence type="ECO:0000313" key="3">
    <source>
        <dbReference type="Proteomes" id="UP001499854"/>
    </source>
</evidence>
<protein>
    <recommendedName>
        <fullName evidence="4">Secreted protein</fullName>
    </recommendedName>
</protein>
<proteinExistence type="predicted"/>
<feature type="signal peptide" evidence="1">
    <location>
        <begin position="1"/>
        <end position="25"/>
    </location>
</feature>
<feature type="chain" id="PRO_5045588150" description="Secreted protein" evidence="1">
    <location>
        <begin position="26"/>
        <end position="172"/>
    </location>
</feature>
<gene>
    <name evidence="2" type="ORF">GCM10009838_37450</name>
</gene>
<dbReference type="EMBL" id="BAAAQM010000020">
    <property type="protein sequence ID" value="GAA1974020.1"/>
    <property type="molecule type" value="Genomic_DNA"/>
</dbReference>
<keyword evidence="3" id="KW-1185">Reference proteome</keyword>
<reference evidence="2 3" key="1">
    <citation type="journal article" date="2019" name="Int. J. Syst. Evol. Microbiol.">
        <title>The Global Catalogue of Microorganisms (GCM) 10K type strain sequencing project: providing services to taxonomists for standard genome sequencing and annotation.</title>
        <authorList>
            <consortium name="The Broad Institute Genomics Platform"/>
            <consortium name="The Broad Institute Genome Sequencing Center for Infectious Disease"/>
            <person name="Wu L."/>
            <person name="Ma J."/>
        </authorList>
    </citation>
    <scope>NUCLEOTIDE SEQUENCE [LARGE SCALE GENOMIC DNA]</scope>
    <source>
        <strain evidence="2 3">JCM 16013</strain>
    </source>
</reference>
<dbReference type="Proteomes" id="UP001499854">
    <property type="component" value="Unassembled WGS sequence"/>
</dbReference>
<name>A0ABN2RS83_9ACTN</name>
<organism evidence="2 3">
    <name type="scientific">Catenulispora subtropica</name>
    <dbReference type="NCBI Taxonomy" id="450798"/>
    <lineage>
        <taxon>Bacteria</taxon>
        <taxon>Bacillati</taxon>
        <taxon>Actinomycetota</taxon>
        <taxon>Actinomycetes</taxon>
        <taxon>Catenulisporales</taxon>
        <taxon>Catenulisporaceae</taxon>
        <taxon>Catenulispora</taxon>
    </lineage>
</organism>
<sequence length="172" mass="17824">MRLRLLGTVSAAGLLVAGLPALASADTTSGSDGWTPVTYAPRDYAAGDVCSFELKVDFPTQGVEERVAVTNPDGTPLRTDFRGPLIARFTNATTGAHMDGDLSGAGTLYNLPTGWSLWTVPDNIGVTIHAGNPYHAKGEFILSGGSVIAVSPAKQDAILHQTQVTDVCAAVA</sequence>
<evidence type="ECO:0000256" key="1">
    <source>
        <dbReference type="SAM" id="SignalP"/>
    </source>
</evidence>
<evidence type="ECO:0000313" key="2">
    <source>
        <dbReference type="EMBL" id="GAA1974020.1"/>
    </source>
</evidence>
<accession>A0ABN2RS83</accession>